<dbReference type="Pfam" id="PF00542">
    <property type="entry name" value="Ribosomal_L12"/>
    <property type="match status" value="1"/>
</dbReference>
<feature type="transmembrane region" description="Helical" evidence="1">
    <location>
        <begin position="6"/>
        <end position="29"/>
    </location>
</feature>
<sequence length="98" mass="11389">MDFIYVLVLIIFVLVVITFFLNVINRLNFIENRIKSMKYTLDRIAKQVNVPEHPLNGELRDLIKDGKKVKAVKRTREILGLSLVEAKKYVDDLDKSKA</sequence>
<evidence type="ECO:0000256" key="1">
    <source>
        <dbReference type="SAM" id="Phobius"/>
    </source>
</evidence>
<accession>A0A9X3WTG9</accession>
<dbReference type="GO" id="GO:0005840">
    <property type="term" value="C:ribosome"/>
    <property type="evidence" value="ECO:0007669"/>
    <property type="project" value="UniProtKB-KW"/>
</dbReference>
<reference evidence="3" key="1">
    <citation type="submission" date="2022-06" db="EMBL/GenBank/DDBJ databases">
        <title>Aquibacillus sp. a new bacterium isolated from soil saline samples.</title>
        <authorList>
            <person name="Galisteo C."/>
            <person name="De La Haba R."/>
            <person name="Sanchez-Porro C."/>
            <person name="Ventosa A."/>
        </authorList>
    </citation>
    <scope>NUCLEOTIDE SEQUENCE</scope>
    <source>
        <strain evidence="3">3ASR75-11</strain>
    </source>
</reference>
<keyword evidence="1" id="KW-1133">Transmembrane helix</keyword>
<dbReference type="EMBL" id="JAMQKB010000012">
    <property type="protein sequence ID" value="MDC3425205.1"/>
    <property type="molecule type" value="Genomic_DNA"/>
</dbReference>
<dbReference type="RefSeq" id="WP_272437010.1">
    <property type="nucleotide sequence ID" value="NZ_JAMQKB010000012.1"/>
</dbReference>
<evidence type="ECO:0000313" key="3">
    <source>
        <dbReference type="EMBL" id="MDC3425205.1"/>
    </source>
</evidence>
<gene>
    <name evidence="3" type="ORF">NC797_11890</name>
</gene>
<dbReference type="GO" id="GO:0006412">
    <property type="term" value="P:translation"/>
    <property type="evidence" value="ECO:0007669"/>
    <property type="project" value="InterPro"/>
</dbReference>
<organism evidence="3 4">
    <name type="scientific">Terrihalobacillus insolitus</name>
    <dbReference type="NCBI Taxonomy" id="2950438"/>
    <lineage>
        <taxon>Bacteria</taxon>
        <taxon>Bacillati</taxon>
        <taxon>Bacillota</taxon>
        <taxon>Bacilli</taxon>
        <taxon>Bacillales</taxon>
        <taxon>Bacillaceae</taxon>
        <taxon>Terrihalobacillus</taxon>
    </lineage>
</organism>
<dbReference type="SUPFAM" id="SSF54736">
    <property type="entry name" value="ClpS-like"/>
    <property type="match status" value="1"/>
</dbReference>
<dbReference type="Gene3D" id="3.30.1390.10">
    <property type="match status" value="1"/>
</dbReference>
<keyword evidence="1" id="KW-0472">Membrane</keyword>
<dbReference type="AlphaFoldDB" id="A0A9X3WTG9"/>
<keyword evidence="1" id="KW-0812">Transmembrane</keyword>
<comment type="caution">
    <text evidence="3">The sequence shown here is derived from an EMBL/GenBank/DDBJ whole genome shotgun (WGS) entry which is preliminary data.</text>
</comment>
<name>A0A9X3WTG9_9BACI</name>
<protein>
    <submittedName>
        <fullName evidence="3">Ribosomal protein L7/L12</fullName>
    </submittedName>
</protein>
<dbReference type="Proteomes" id="UP001145050">
    <property type="component" value="Unassembled WGS sequence"/>
</dbReference>
<keyword evidence="3" id="KW-0687">Ribonucleoprotein</keyword>
<feature type="domain" description="Large ribosomal subunit protein bL12 C-terminal" evidence="2">
    <location>
        <begin position="65"/>
        <end position="95"/>
    </location>
</feature>
<dbReference type="InterPro" id="IPR014719">
    <property type="entry name" value="Ribosomal_bL12_C/ClpS-like"/>
</dbReference>
<dbReference type="GO" id="GO:0003735">
    <property type="term" value="F:structural constituent of ribosome"/>
    <property type="evidence" value="ECO:0007669"/>
    <property type="project" value="InterPro"/>
</dbReference>
<proteinExistence type="predicted"/>
<dbReference type="InterPro" id="IPR013823">
    <property type="entry name" value="Ribosomal_bL12_C"/>
</dbReference>
<evidence type="ECO:0000259" key="2">
    <source>
        <dbReference type="Pfam" id="PF00542"/>
    </source>
</evidence>
<keyword evidence="4" id="KW-1185">Reference proteome</keyword>
<keyword evidence="3" id="KW-0689">Ribosomal protein</keyword>
<evidence type="ECO:0000313" key="4">
    <source>
        <dbReference type="Proteomes" id="UP001145050"/>
    </source>
</evidence>